<dbReference type="GO" id="GO:0031410">
    <property type="term" value="C:cytoplasmic vesicle"/>
    <property type="evidence" value="ECO:0007669"/>
    <property type="project" value="UniProtKB-ARBA"/>
</dbReference>
<proteinExistence type="predicted"/>
<sequence length="1120" mass="123030">MSGRYEQLSTHADEITANDDTDDATAASPCHNGPSQHGLGNSASGTSRQVLSCIKISSRSLASNAGKYKSCTVNNAPDLQPKPDGRKTDGKPHSRSSTDFSIIENPVSELDSPRLTKEEPEVKLLDDAHLSFDLETQVDQLSVAECPGMGPSHASLLQNNQEIFNKSSSFQAGSYSGNGIDSDPITSEYDKSSRNDFEMQSSHSFSASSKCFPIEESDDSQICAGDLLSSSSNSESFNFNEPSTESKKLTEAFDLQNQCIDEQTNIQANLLAHFDSYSDYMFKSSALESQKIKNTDKLPAGHKNFQKSGNESSPCITDIDGNTSFKVGISHAQLGQKSKSLMKRGYGWKDSSSRSFEKPFFNAKPESSSKLFEPTGNKTQKDVLLSRSRSLSSTSDAQILRSEIRSKMQHTSMFGSEGSVADSSVEEKHGFANFISRQLFTWRKQDCDGDKLIESTPVSQATKVQNSSSIEKCTVPHQTPSTTKVAGSSVNNGKSTAQNTSEASTYSRNPKLCDSQRSASYSTLSKNAPSSTRSTPNSPWRVYDAGKSGHANGVKSDANSSVNTSPSHEANNKNSSGWWLLEKLGFKNSQKSLVTSQPLAGTAGLIMESRPAHLPAKSDQERIMHEQQHQQLLQQSRRKEMHMQQQHQRLQHLKLQQEAQMAEAAAVWTDEILPDFAAKRDTKKCRELWWQGLPPSIRGKVWSLAIGNALNVSPHLYELLQERSNEEHLQREVSRLSASSGVSVGHQVNHCCVPDHREVAGWRRSPCQTFMPQYRIAPGTSEVSMGPQYHITPGINESSVVPQYHVTSGPSDTSAVSQYTTTGTSSSMAASQFHVLSGPFEPHVVPPSPLVRCRITDDCADCFQDHEDSGYSNASSSDNSCGLAGTSWLQVAQSADCISLDVSRTFPQLGIFQQGGPYHASLDRVLQSYVRCRPDIGYVQGMSFLAATLLLNMPESDAFIAFANLLSKPLLQAFFSLHEKKMLAYYRTHSSLVASLLPVLHAHLQKLQVTPDLYLLDWVLSLFTRSLPLDAASRIWDVFIRDGDEFFFRAACGVLKLYECELLSLECTTTAAQFLTRLPASTCQQRLFTAIARLPRPSGKRSFSSLLAKHETDANTTSCV</sequence>
<keyword evidence="3" id="KW-1185">Reference proteome</keyword>
<dbReference type="AlphaFoldDB" id="A0A8B7N317"/>
<protein>
    <submittedName>
        <fullName evidence="4">Uncharacterized protein LOC108665381</fullName>
    </submittedName>
</protein>
<dbReference type="OrthoDB" id="294251at2759"/>
<dbReference type="Gene3D" id="1.10.10.750">
    <property type="entry name" value="Ypt/Rab-GAP domain of gyp1p, domain 1"/>
    <property type="match status" value="1"/>
</dbReference>
<accession>A0A8B7N317</accession>
<dbReference type="KEGG" id="hazt:108665381"/>
<gene>
    <name evidence="4" type="primary">LOC108665381</name>
</gene>
<feature type="region of interest" description="Disordered" evidence="1">
    <location>
        <begin position="175"/>
        <end position="197"/>
    </location>
</feature>
<dbReference type="InterPro" id="IPR035969">
    <property type="entry name" value="Rab-GAP_TBC_sf"/>
</dbReference>
<dbReference type="FunFam" id="1.10.8.270:FF:000008">
    <property type="entry name" value="Putative TBC1 domain family member 14"/>
    <property type="match status" value="1"/>
</dbReference>
<organism evidence="3 4">
    <name type="scientific">Hyalella azteca</name>
    <name type="common">Amphipod</name>
    <dbReference type="NCBI Taxonomy" id="294128"/>
    <lineage>
        <taxon>Eukaryota</taxon>
        <taxon>Metazoa</taxon>
        <taxon>Ecdysozoa</taxon>
        <taxon>Arthropoda</taxon>
        <taxon>Crustacea</taxon>
        <taxon>Multicrustacea</taxon>
        <taxon>Malacostraca</taxon>
        <taxon>Eumalacostraca</taxon>
        <taxon>Peracarida</taxon>
        <taxon>Amphipoda</taxon>
        <taxon>Senticaudata</taxon>
        <taxon>Talitrida</taxon>
        <taxon>Talitroidea</taxon>
        <taxon>Hyalellidae</taxon>
        <taxon>Hyalella</taxon>
    </lineage>
</organism>
<dbReference type="Proteomes" id="UP000694843">
    <property type="component" value="Unplaced"/>
</dbReference>
<feature type="compositionally biased region" description="Basic and acidic residues" evidence="1">
    <location>
        <begin position="81"/>
        <end position="92"/>
    </location>
</feature>
<dbReference type="Gene3D" id="1.10.472.80">
    <property type="entry name" value="Ypt/Rab-GAP domain of gyp1p, domain 3"/>
    <property type="match status" value="1"/>
</dbReference>
<dbReference type="FunFam" id="1.10.472.80:FF:000006">
    <property type="entry name" value="TBC1 domain family member 14"/>
    <property type="match status" value="1"/>
</dbReference>
<name>A0A8B7N317_HYAAZ</name>
<evidence type="ECO:0000256" key="1">
    <source>
        <dbReference type="SAM" id="MobiDB-lite"/>
    </source>
</evidence>
<feature type="region of interest" description="Disordered" evidence="1">
    <location>
        <begin position="69"/>
        <end position="99"/>
    </location>
</feature>
<feature type="region of interest" description="Disordered" evidence="1">
    <location>
        <begin position="458"/>
        <end position="574"/>
    </location>
</feature>
<evidence type="ECO:0000313" key="3">
    <source>
        <dbReference type="Proteomes" id="UP000694843"/>
    </source>
</evidence>
<dbReference type="SUPFAM" id="SSF47923">
    <property type="entry name" value="Ypt/Rab-GAP domain of gyp1p"/>
    <property type="match status" value="2"/>
</dbReference>
<dbReference type="RefSeq" id="XP_018007619.1">
    <property type="nucleotide sequence ID" value="XM_018152130.2"/>
</dbReference>
<dbReference type="GO" id="GO:0016192">
    <property type="term" value="P:vesicle-mediated transport"/>
    <property type="evidence" value="ECO:0007669"/>
    <property type="project" value="UniProtKB-ARBA"/>
</dbReference>
<dbReference type="Pfam" id="PF00566">
    <property type="entry name" value="RabGAP-TBC"/>
    <property type="match status" value="1"/>
</dbReference>
<feature type="compositionally biased region" description="Polar residues" evidence="1">
    <location>
        <begin position="33"/>
        <end position="44"/>
    </location>
</feature>
<dbReference type="Gene3D" id="1.10.8.270">
    <property type="entry name" value="putative rabgap domain of human tbc1 domain family member 14 like domains"/>
    <property type="match status" value="1"/>
</dbReference>
<dbReference type="InterPro" id="IPR050302">
    <property type="entry name" value="Rab_GAP_TBC_domain"/>
</dbReference>
<dbReference type="SMART" id="SM00164">
    <property type="entry name" value="TBC"/>
    <property type="match status" value="1"/>
</dbReference>
<evidence type="ECO:0000313" key="4">
    <source>
        <dbReference type="RefSeq" id="XP_018007619.1"/>
    </source>
</evidence>
<dbReference type="GO" id="GO:0031267">
    <property type="term" value="F:small GTPase binding"/>
    <property type="evidence" value="ECO:0007669"/>
    <property type="project" value="TreeGrafter"/>
</dbReference>
<feature type="domain" description="Rab-GAP TBC" evidence="2">
    <location>
        <begin position="692"/>
        <end position="1043"/>
    </location>
</feature>
<dbReference type="PANTHER" id="PTHR47219:SF15">
    <property type="entry name" value="TBC1 DOMAIN FAMILY MEMBER 12 ISOFORM X1"/>
    <property type="match status" value="1"/>
</dbReference>
<dbReference type="FunFam" id="1.10.10.750:FF:000005">
    <property type="entry name" value="TBC1 domain family member 14"/>
    <property type="match status" value="1"/>
</dbReference>
<feature type="region of interest" description="Disordered" evidence="1">
    <location>
        <begin position="1"/>
        <end position="44"/>
    </location>
</feature>
<feature type="compositionally biased region" description="Polar residues" evidence="1">
    <location>
        <begin position="458"/>
        <end position="508"/>
    </location>
</feature>
<feature type="region of interest" description="Disordered" evidence="1">
    <location>
        <begin position="367"/>
        <end position="388"/>
    </location>
</feature>
<dbReference type="PROSITE" id="PS50086">
    <property type="entry name" value="TBC_RABGAP"/>
    <property type="match status" value="1"/>
</dbReference>
<reference evidence="4" key="1">
    <citation type="submission" date="2025-08" db="UniProtKB">
        <authorList>
            <consortium name="RefSeq"/>
        </authorList>
    </citation>
    <scope>IDENTIFICATION</scope>
    <source>
        <tissue evidence="4">Whole organism</tissue>
    </source>
</reference>
<dbReference type="InterPro" id="IPR000195">
    <property type="entry name" value="Rab-GAP-TBC_dom"/>
</dbReference>
<feature type="compositionally biased region" description="Polar residues" evidence="1">
    <location>
        <begin position="515"/>
        <end position="538"/>
    </location>
</feature>
<feature type="compositionally biased region" description="Polar residues" evidence="1">
    <location>
        <begin position="557"/>
        <end position="574"/>
    </location>
</feature>
<evidence type="ECO:0000259" key="2">
    <source>
        <dbReference type="PROSITE" id="PS50086"/>
    </source>
</evidence>
<dbReference type="GO" id="GO:0005096">
    <property type="term" value="F:GTPase activator activity"/>
    <property type="evidence" value="ECO:0007669"/>
    <property type="project" value="TreeGrafter"/>
</dbReference>
<dbReference type="GeneID" id="108665381"/>
<dbReference type="GO" id="GO:0005773">
    <property type="term" value="C:vacuole"/>
    <property type="evidence" value="ECO:0007669"/>
    <property type="project" value="UniProtKB-ARBA"/>
</dbReference>
<dbReference type="PANTHER" id="PTHR47219">
    <property type="entry name" value="RAB GTPASE-ACTIVATING PROTEIN 1-LIKE"/>
    <property type="match status" value="1"/>
</dbReference>
<feature type="compositionally biased region" description="Basic and acidic residues" evidence="1">
    <location>
        <begin position="188"/>
        <end position="197"/>
    </location>
</feature>